<evidence type="ECO:0000256" key="1">
    <source>
        <dbReference type="ARBA" id="ARBA00004606"/>
    </source>
</evidence>
<dbReference type="GO" id="GO:0042285">
    <property type="term" value="F:xylosyltransferase activity"/>
    <property type="evidence" value="ECO:0007669"/>
    <property type="project" value="TreeGrafter"/>
</dbReference>
<accession>A0AA85G6W9</accession>
<evidence type="ECO:0000313" key="8">
    <source>
        <dbReference type="Proteomes" id="UP000050792"/>
    </source>
</evidence>
<evidence type="ECO:0000256" key="5">
    <source>
        <dbReference type="ARBA" id="ARBA00023136"/>
    </source>
</evidence>
<reference evidence="9" key="2">
    <citation type="submission" date="2023-11" db="UniProtKB">
        <authorList>
            <consortium name="WormBaseParasite"/>
        </authorList>
    </citation>
    <scope>IDENTIFICATION</scope>
</reference>
<keyword evidence="4 7" id="KW-1133">Transmembrane helix</keyword>
<dbReference type="Proteomes" id="UP000050792">
    <property type="component" value="Unassembled WGS sequence"/>
</dbReference>
<keyword evidence="5 7" id="KW-0472">Membrane</keyword>
<dbReference type="GO" id="GO:0016020">
    <property type="term" value="C:membrane"/>
    <property type="evidence" value="ECO:0007669"/>
    <property type="project" value="UniProtKB-SubCell"/>
</dbReference>
<proteinExistence type="predicted"/>
<dbReference type="PANTHER" id="PTHR12270">
    <property type="entry name" value="GLYCOSYLTRANSFERASE-RELATED"/>
    <property type="match status" value="1"/>
</dbReference>
<evidence type="ECO:0000256" key="3">
    <source>
        <dbReference type="ARBA" id="ARBA00022968"/>
    </source>
</evidence>
<evidence type="ECO:0000256" key="6">
    <source>
        <dbReference type="ARBA" id="ARBA00023180"/>
    </source>
</evidence>
<feature type="transmembrane region" description="Helical" evidence="7">
    <location>
        <begin position="18"/>
        <end position="39"/>
    </location>
</feature>
<evidence type="ECO:0000313" key="9">
    <source>
        <dbReference type="WBParaSite" id="SRDH1_8350.5"/>
    </source>
</evidence>
<keyword evidence="8" id="KW-1185">Reference proteome</keyword>
<dbReference type="SUPFAM" id="SSF53448">
    <property type="entry name" value="Nucleotide-diphospho-sugar transferases"/>
    <property type="match status" value="1"/>
</dbReference>
<reference evidence="8" key="1">
    <citation type="submission" date="2022-06" db="EMBL/GenBank/DDBJ databases">
        <authorList>
            <person name="Berger JAMES D."/>
            <person name="Berger JAMES D."/>
        </authorList>
    </citation>
    <scope>NUCLEOTIDE SEQUENCE [LARGE SCALE GENOMIC DNA]</scope>
</reference>
<evidence type="ECO:0000256" key="4">
    <source>
        <dbReference type="ARBA" id="ARBA00022989"/>
    </source>
</evidence>
<keyword evidence="6" id="KW-0325">Glycoprotein</keyword>
<protein>
    <submittedName>
        <fullName evidence="9">Uncharacterized protein</fullName>
    </submittedName>
</protein>
<organism evidence="8 9">
    <name type="scientific">Schistosoma rodhaini</name>
    <dbReference type="NCBI Taxonomy" id="6188"/>
    <lineage>
        <taxon>Eukaryota</taxon>
        <taxon>Metazoa</taxon>
        <taxon>Spiralia</taxon>
        <taxon>Lophotrochozoa</taxon>
        <taxon>Platyhelminthes</taxon>
        <taxon>Trematoda</taxon>
        <taxon>Digenea</taxon>
        <taxon>Strigeidida</taxon>
        <taxon>Schistosomatoidea</taxon>
        <taxon>Schistosomatidae</taxon>
        <taxon>Schistosoma</taxon>
    </lineage>
</organism>
<dbReference type="PANTHER" id="PTHR12270:SF25">
    <property type="entry name" value="GLYCOSYLTRANSFERASE-LIKE PROTEIN LARGE"/>
    <property type="match status" value="1"/>
</dbReference>
<sequence>MKFFCLKRGNSPFKSKGFVITITGLIVTVFIYLLSVTVLTKDIKKTQNLQRVTKNNKIHIVSLIKGDKDLSYMDALIKSILYHQKRFRCQNKRCCLSDFCKQNKNRNFQCSHKKILKTSGPITFHFITDKPTQLKFQKMEQNWQLINMKFQFYEYQRYLNKIDWVLSKHSSDIRSCLKLLLPEILPKYVRQVIVLDTCLLLNGDINELWGHFKYFKTSQILGVTMEQNPKFEAIMKSLIKGWRGYGYNSGVVLMDLAKLRSLPWNHLWMSAIKFVMKTAGYLSAGEQDVINLIMLRNNEIFYEIPCEWNIQLSSGVDTHRCPVSWLTENSLLNSGDLIYGKQPKIVHLNHQVKPEDLDLKNILNVDTNVSLTTYNANLLYMVYLKEYFKYRHISQKCFY</sequence>
<keyword evidence="3" id="KW-0735">Signal-anchor</keyword>
<name>A0AA85G6W9_9TREM</name>
<dbReference type="GO" id="GO:0015020">
    <property type="term" value="F:glucuronosyltransferase activity"/>
    <property type="evidence" value="ECO:0007669"/>
    <property type="project" value="TreeGrafter"/>
</dbReference>
<evidence type="ECO:0000256" key="2">
    <source>
        <dbReference type="ARBA" id="ARBA00022692"/>
    </source>
</evidence>
<dbReference type="InterPro" id="IPR051292">
    <property type="entry name" value="Xyl/GlcA_transferase"/>
</dbReference>
<comment type="subcellular location">
    <subcellularLocation>
        <location evidence="1">Membrane</location>
        <topology evidence="1">Single-pass type II membrane protein</topology>
    </subcellularLocation>
</comment>
<keyword evidence="2 7" id="KW-0812">Transmembrane</keyword>
<dbReference type="Gene3D" id="3.90.550.10">
    <property type="entry name" value="Spore Coat Polysaccharide Biosynthesis Protein SpsA, Chain A"/>
    <property type="match status" value="1"/>
</dbReference>
<dbReference type="InterPro" id="IPR029044">
    <property type="entry name" value="Nucleotide-diphossugar_trans"/>
</dbReference>
<dbReference type="WBParaSite" id="SRDH1_8350.5">
    <property type="protein sequence ID" value="SRDH1_8350.5"/>
    <property type="gene ID" value="SRDH1_8350"/>
</dbReference>
<evidence type="ECO:0000256" key="7">
    <source>
        <dbReference type="SAM" id="Phobius"/>
    </source>
</evidence>
<dbReference type="AlphaFoldDB" id="A0AA85G6W9"/>
<dbReference type="GO" id="GO:0035269">
    <property type="term" value="P:protein O-linked glycosylation via mannose"/>
    <property type="evidence" value="ECO:0007669"/>
    <property type="project" value="TreeGrafter"/>
</dbReference>